<dbReference type="EMBL" id="BAAAHG010000007">
    <property type="protein sequence ID" value="GAA0907684.1"/>
    <property type="molecule type" value="Genomic_DNA"/>
</dbReference>
<protein>
    <recommendedName>
        <fullName evidence="3">PqqD family protein</fullName>
    </recommendedName>
</protein>
<accession>A0ABN1NGS1</accession>
<reference evidence="1 2" key="1">
    <citation type="journal article" date="2019" name="Int. J. Syst. Evol. Microbiol.">
        <title>The Global Catalogue of Microorganisms (GCM) 10K type strain sequencing project: providing services to taxonomists for standard genome sequencing and annotation.</title>
        <authorList>
            <consortium name="The Broad Institute Genomics Platform"/>
            <consortium name="The Broad Institute Genome Sequencing Center for Infectious Disease"/>
            <person name="Wu L."/>
            <person name="Ma J."/>
        </authorList>
    </citation>
    <scope>NUCLEOTIDE SEQUENCE [LARGE SCALE GENOMIC DNA]</scope>
    <source>
        <strain evidence="1 2">JCM 10673</strain>
    </source>
</reference>
<dbReference type="Proteomes" id="UP001501005">
    <property type="component" value="Unassembled WGS sequence"/>
</dbReference>
<evidence type="ECO:0000313" key="1">
    <source>
        <dbReference type="EMBL" id="GAA0907684.1"/>
    </source>
</evidence>
<dbReference type="Pfam" id="PF05402">
    <property type="entry name" value="PqqD"/>
    <property type="match status" value="1"/>
</dbReference>
<evidence type="ECO:0008006" key="3">
    <source>
        <dbReference type="Google" id="ProtNLM"/>
    </source>
</evidence>
<dbReference type="InterPro" id="IPR008792">
    <property type="entry name" value="PQQD"/>
</dbReference>
<organism evidence="1 2">
    <name type="scientific">Streptomyces thermoalcalitolerans</name>
    <dbReference type="NCBI Taxonomy" id="65605"/>
    <lineage>
        <taxon>Bacteria</taxon>
        <taxon>Bacillati</taxon>
        <taxon>Actinomycetota</taxon>
        <taxon>Actinomycetes</taxon>
        <taxon>Kitasatosporales</taxon>
        <taxon>Streptomycetaceae</taxon>
        <taxon>Streptomyces</taxon>
    </lineage>
</organism>
<keyword evidence="2" id="KW-1185">Reference proteome</keyword>
<proteinExistence type="predicted"/>
<comment type="caution">
    <text evidence="1">The sequence shown here is derived from an EMBL/GenBank/DDBJ whole genome shotgun (WGS) entry which is preliminary data.</text>
</comment>
<gene>
    <name evidence="1" type="ORF">GCM10009549_13860</name>
</gene>
<sequence length="100" mass="10905">MWQLCEGTHPVLTDDGGAILSERTGRWTCLTPTASAAVLLLLASTSREEAASRYAKRYGISPEQAAADVRAVAEALTAQGLAHNGQTPARKRRRGWGWWR</sequence>
<dbReference type="RefSeq" id="WP_344047942.1">
    <property type="nucleotide sequence ID" value="NZ_BAAAHG010000007.1"/>
</dbReference>
<evidence type="ECO:0000313" key="2">
    <source>
        <dbReference type="Proteomes" id="UP001501005"/>
    </source>
</evidence>
<name>A0ABN1NGS1_9ACTN</name>